<proteinExistence type="predicted"/>
<dbReference type="AlphaFoldDB" id="X8BM00"/>
<organism evidence="2">
    <name type="scientific">Mycobacterium xenopi 4042</name>
    <dbReference type="NCBI Taxonomy" id="1299334"/>
    <lineage>
        <taxon>Bacteria</taxon>
        <taxon>Bacillati</taxon>
        <taxon>Actinomycetota</taxon>
        <taxon>Actinomycetes</taxon>
        <taxon>Mycobacteriales</taxon>
        <taxon>Mycobacteriaceae</taxon>
        <taxon>Mycobacterium</taxon>
    </lineage>
</organism>
<keyword evidence="2" id="KW-0413">Isomerase</keyword>
<dbReference type="EMBL" id="JAOB01000039">
    <property type="protein sequence ID" value="EUA44090.1"/>
    <property type="molecule type" value="Genomic_DNA"/>
</dbReference>
<feature type="region of interest" description="Disordered" evidence="1">
    <location>
        <begin position="31"/>
        <end position="50"/>
    </location>
</feature>
<evidence type="ECO:0000313" key="2">
    <source>
        <dbReference type="EMBL" id="EUA44090.1"/>
    </source>
</evidence>
<protein>
    <submittedName>
        <fullName evidence="2">Linear gramicidin synthetase subunit D domain protein</fullName>
        <ecNumber evidence="2">5.1.1.-</ecNumber>
    </submittedName>
</protein>
<feature type="non-terminal residue" evidence="2">
    <location>
        <position position="73"/>
    </location>
</feature>
<dbReference type="GO" id="GO:0016853">
    <property type="term" value="F:isomerase activity"/>
    <property type="evidence" value="ECO:0007669"/>
    <property type="project" value="UniProtKB-KW"/>
</dbReference>
<feature type="compositionally biased region" description="Polar residues" evidence="1">
    <location>
        <begin position="1"/>
        <end position="17"/>
    </location>
</feature>
<name>X8BM00_MYCXE</name>
<dbReference type="EC" id="5.1.1.-" evidence="2"/>
<reference evidence="2" key="1">
    <citation type="submission" date="2014-01" db="EMBL/GenBank/DDBJ databases">
        <authorList>
            <person name="Brown-Elliot B."/>
            <person name="Wallace R."/>
            <person name="Lenaerts A."/>
            <person name="Ordway D."/>
            <person name="DeGroote M.A."/>
            <person name="Parker T."/>
            <person name="Sizemore C."/>
            <person name="Tallon L.J."/>
            <person name="Sadzewicz L.K."/>
            <person name="Sengamalay N."/>
            <person name="Fraser C.M."/>
            <person name="Hine E."/>
            <person name="Shefchek K.A."/>
            <person name="Das S.P."/>
            <person name="Tettelin H."/>
        </authorList>
    </citation>
    <scope>NUCLEOTIDE SEQUENCE [LARGE SCALE GENOMIC DNA]</scope>
    <source>
        <strain evidence="2">4042</strain>
    </source>
</reference>
<evidence type="ECO:0000256" key="1">
    <source>
        <dbReference type="SAM" id="MobiDB-lite"/>
    </source>
</evidence>
<comment type="caution">
    <text evidence="2">The sequence shown here is derived from an EMBL/GenBank/DDBJ whole genome shotgun (WGS) entry which is preliminary data.</text>
</comment>
<sequence length="73" mass="7567">MASMSCQPKSGRSSAGSTACWATPSGAGNRVRRLSWRATTSAKARPARRRQAARAAAALPPGCTPVTALQLIQ</sequence>
<feature type="region of interest" description="Disordered" evidence="1">
    <location>
        <begin position="1"/>
        <end position="26"/>
    </location>
</feature>
<gene>
    <name evidence="2" type="ORF">I553_3037</name>
</gene>
<accession>X8BM00</accession>